<evidence type="ECO:0000256" key="3">
    <source>
        <dbReference type="ARBA" id="ARBA00022692"/>
    </source>
</evidence>
<accession>A0A443ZVA0</accession>
<organism evidence="7 8">
    <name type="scientific">Pseudomonas alkylphenolica</name>
    <dbReference type="NCBI Taxonomy" id="237609"/>
    <lineage>
        <taxon>Bacteria</taxon>
        <taxon>Pseudomonadati</taxon>
        <taxon>Pseudomonadota</taxon>
        <taxon>Gammaproteobacteria</taxon>
        <taxon>Pseudomonadales</taxon>
        <taxon>Pseudomonadaceae</taxon>
        <taxon>Pseudomonas</taxon>
    </lineage>
</organism>
<dbReference type="GO" id="GO:0016020">
    <property type="term" value="C:membrane"/>
    <property type="evidence" value="ECO:0007669"/>
    <property type="project" value="UniProtKB-SubCell"/>
</dbReference>
<evidence type="ECO:0000256" key="5">
    <source>
        <dbReference type="ARBA" id="ARBA00023136"/>
    </source>
</evidence>
<name>A0A443ZVA0_9PSED</name>
<proteinExistence type="predicted"/>
<dbReference type="OrthoDB" id="7281735at2"/>
<dbReference type="PANTHER" id="PTHR45649">
    <property type="entry name" value="AMINO-ACID PERMEASE BAT1"/>
    <property type="match status" value="1"/>
</dbReference>
<dbReference type="EMBL" id="QJRG01000038">
    <property type="protein sequence ID" value="RWU23934.1"/>
    <property type="molecule type" value="Genomic_DNA"/>
</dbReference>
<sequence>MNSSVSPDAAVDKDAEQLKALGYSSNFDRSMSLWQNFALGFTYLSPVVGVYTLFGLCLAAGGPPMFWSYLLVGIGQMLVCLVFCEVVSQYPISGGVYPWARRLVGKKWAWMVGWVYAISLCVTVAAVALGAGPFIASLLGFESSPATNTLVALALTAIATLLNLSGTKLLARVAIFGFVCELVGALVIGTYLLVFERHQSFGVLFDTFDIAIDGAYWPAFLTAALAGMFLYYGFEACGDVAEETPNPSRKVPKAMRMTIWIGGAASMFAALALILAVPDIRAVISGADADPLSTIFGSAFGPLGSRIVMAVITVSFVSCVLSLQASASRLLYAYARDEMMIGSGLLKRLSPNTHVPTAALVVCGVIPALIVCVGFYLQNAIALVVSFAAVGIYLAFQMIVGGALYARLRGWKPKGQFTLGAWAWPVNIAALVYGVLAMVNMSWPRTPDAPWYVNYSILVVGLIVIAVGLVYMLLFRPHERSNAPASDAWKN</sequence>
<feature type="transmembrane region" description="Helical" evidence="6">
    <location>
        <begin position="355"/>
        <end position="377"/>
    </location>
</feature>
<keyword evidence="3 6" id="KW-0812">Transmembrane</keyword>
<evidence type="ECO:0000313" key="7">
    <source>
        <dbReference type="EMBL" id="RWU23934.1"/>
    </source>
</evidence>
<gene>
    <name evidence="7" type="ORF">DM813_08940</name>
</gene>
<comment type="caution">
    <text evidence="7">The sequence shown here is derived from an EMBL/GenBank/DDBJ whole genome shotgun (WGS) entry which is preliminary data.</text>
</comment>
<dbReference type="PANTHER" id="PTHR45649:SF26">
    <property type="entry name" value="OS04G0435100 PROTEIN"/>
    <property type="match status" value="1"/>
</dbReference>
<dbReference type="AlphaFoldDB" id="A0A443ZVA0"/>
<feature type="transmembrane region" description="Helical" evidence="6">
    <location>
        <begin position="149"/>
        <end position="166"/>
    </location>
</feature>
<evidence type="ECO:0000313" key="8">
    <source>
        <dbReference type="Proteomes" id="UP000288983"/>
    </source>
</evidence>
<dbReference type="PIRSF" id="PIRSF006060">
    <property type="entry name" value="AA_transporter"/>
    <property type="match status" value="1"/>
</dbReference>
<dbReference type="Proteomes" id="UP000288983">
    <property type="component" value="Unassembled WGS sequence"/>
</dbReference>
<feature type="transmembrane region" description="Helical" evidence="6">
    <location>
        <begin position="108"/>
        <end position="129"/>
    </location>
</feature>
<keyword evidence="2" id="KW-0813">Transport</keyword>
<evidence type="ECO:0000256" key="2">
    <source>
        <dbReference type="ARBA" id="ARBA00022448"/>
    </source>
</evidence>
<feature type="transmembrane region" description="Helical" evidence="6">
    <location>
        <begin position="383"/>
        <end position="405"/>
    </location>
</feature>
<feature type="transmembrane region" description="Helical" evidence="6">
    <location>
        <begin position="254"/>
        <end position="277"/>
    </location>
</feature>
<feature type="transmembrane region" description="Helical" evidence="6">
    <location>
        <begin position="215"/>
        <end position="234"/>
    </location>
</feature>
<protein>
    <submittedName>
        <fullName evidence="7">Amino acid permease</fullName>
    </submittedName>
</protein>
<comment type="subcellular location">
    <subcellularLocation>
        <location evidence="1">Membrane</location>
        <topology evidence="1">Multi-pass membrane protein</topology>
    </subcellularLocation>
</comment>
<keyword evidence="5 6" id="KW-0472">Membrane</keyword>
<dbReference type="Gene3D" id="1.20.1740.10">
    <property type="entry name" value="Amino acid/polyamine transporter I"/>
    <property type="match status" value="1"/>
</dbReference>
<feature type="transmembrane region" description="Helical" evidence="6">
    <location>
        <begin position="37"/>
        <end position="61"/>
    </location>
</feature>
<evidence type="ECO:0000256" key="1">
    <source>
        <dbReference type="ARBA" id="ARBA00004141"/>
    </source>
</evidence>
<dbReference type="STRING" id="237609.PSAKL28_41990"/>
<keyword evidence="4 6" id="KW-1133">Transmembrane helix</keyword>
<feature type="transmembrane region" description="Helical" evidence="6">
    <location>
        <begin position="173"/>
        <end position="195"/>
    </location>
</feature>
<feature type="transmembrane region" description="Helical" evidence="6">
    <location>
        <begin position="417"/>
        <end position="439"/>
    </location>
</feature>
<feature type="transmembrane region" description="Helical" evidence="6">
    <location>
        <begin position="67"/>
        <end position="87"/>
    </location>
</feature>
<feature type="transmembrane region" description="Helical" evidence="6">
    <location>
        <begin position="451"/>
        <end position="474"/>
    </location>
</feature>
<dbReference type="RefSeq" id="WP_128323038.1">
    <property type="nucleotide sequence ID" value="NZ_QJRG01000038.1"/>
</dbReference>
<evidence type="ECO:0000256" key="4">
    <source>
        <dbReference type="ARBA" id="ARBA00022989"/>
    </source>
</evidence>
<dbReference type="Pfam" id="PF13520">
    <property type="entry name" value="AA_permease_2"/>
    <property type="match status" value="1"/>
</dbReference>
<dbReference type="GO" id="GO:0022857">
    <property type="term" value="F:transmembrane transporter activity"/>
    <property type="evidence" value="ECO:0007669"/>
    <property type="project" value="InterPro"/>
</dbReference>
<evidence type="ECO:0000256" key="6">
    <source>
        <dbReference type="SAM" id="Phobius"/>
    </source>
</evidence>
<reference evidence="7 8" key="1">
    <citation type="submission" date="2018-06" db="EMBL/GenBank/DDBJ databases">
        <title>Bacteria isolated from soil of Wuhan.</title>
        <authorList>
            <person name="Wei X."/>
            <person name="Chunhua H."/>
        </authorList>
    </citation>
    <scope>NUCLEOTIDE SEQUENCE [LARGE SCALE GENOMIC DNA]</scope>
    <source>
        <strain evidence="8">xwS2</strain>
    </source>
</reference>
<dbReference type="InterPro" id="IPR002293">
    <property type="entry name" value="AA/rel_permease1"/>
</dbReference>